<reference evidence="3" key="1">
    <citation type="journal article" date="2019" name="Int. J. Syst. Evol. Microbiol.">
        <title>The Global Catalogue of Microorganisms (GCM) 10K type strain sequencing project: providing services to taxonomists for standard genome sequencing and annotation.</title>
        <authorList>
            <consortium name="The Broad Institute Genomics Platform"/>
            <consortium name="The Broad Institute Genome Sequencing Center for Infectious Disease"/>
            <person name="Wu L."/>
            <person name="Ma J."/>
        </authorList>
    </citation>
    <scope>NUCLEOTIDE SEQUENCE [LARGE SCALE GENOMIC DNA]</scope>
    <source>
        <strain evidence="3">JCM 16961</strain>
    </source>
</reference>
<feature type="transmembrane region" description="Helical" evidence="1">
    <location>
        <begin position="359"/>
        <end position="382"/>
    </location>
</feature>
<keyword evidence="1" id="KW-0812">Transmembrane</keyword>
<proteinExistence type="predicted"/>
<keyword evidence="1" id="KW-1133">Transmembrane helix</keyword>
<keyword evidence="1" id="KW-0472">Membrane</keyword>
<evidence type="ECO:0000256" key="1">
    <source>
        <dbReference type="SAM" id="Phobius"/>
    </source>
</evidence>
<keyword evidence="3" id="KW-1185">Reference proteome</keyword>
<protein>
    <recommendedName>
        <fullName evidence="4">MacB-like periplasmic core domain-containing protein</fullName>
    </recommendedName>
</protein>
<organism evidence="2 3">
    <name type="scientific">Zhihengliuella alba</name>
    <dbReference type="NCBI Taxonomy" id="547018"/>
    <lineage>
        <taxon>Bacteria</taxon>
        <taxon>Bacillati</taxon>
        <taxon>Actinomycetota</taxon>
        <taxon>Actinomycetes</taxon>
        <taxon>Micrococcales</taxon>
        <taxon>Micrococcaceae</taxon>
        <taxon>Zhihengliuella</taxon>
    </lineage>
</organism>
<comment type="caution">
    <text evidence="2">The sequence shown here is derived from an EMBL/GenBank/DDBJ whole genome shotgun (WGS) entry which is preliminary data.</text>
</comment>
<evidence type="ECO:0000313" key="2">
    <source>
        <dbReference type="EMBL" id="GAA3708074.1"/>
    </source>
</evidence>
<gene>
    <name evidence="2" type="ORF">GCM10022377_22390</name>
</gene>
<name>A0ABP7DRA8_9MICC</name>
<evidence type="ECO:0000313" key="3">
    <source>
        <dbReference type="Proteomes" id="UP001501536"/>
    </source>
</evidence>
<dbReference type="EMBL" id="BAABCJ010000005">
    <property type="protein sequence ID" value="GAA3708074.1"/>
    <property type="molecule type" value="Genomic_DNA"/>
</dbReference>
<dbReference type="Proteomes" id="UP001501536">
    <property type="component" value="Unassembled WGS sequence"/>
</dbReference>
<feature type="transmembrane region" description="Helical" evidence="1">
    <location>
        <begin position="310"/>
        <end position="333"/>
    </location>
</feature>
<accession>A0ABP7DRA8</accession>
<sequence length="425" mass="46866">MELVFDLRRNWLILTCKALTWALLAVTVFNIASFAQSTDTAINRSFSAEAETNMYQLVDRLADPEDFYEFRQSRTNLEQLGAFYDELNEADEFDLLSVFDQPVPVRDFRGNETFDAGYGTEGSVGGPYTDEVGRRVQDVKAVQLNQKAFDFYRLAVSEGTPPDWGDVDYSDGAVPVLLGSSYAGVYEVGDVIDGNFYTLPMRMQVTGILEEEASLYYQGEMNFYLDHHLLIPYPPSAEQFAAQDQVFYGILYFAMVNADIAVPRGLSTDQVLGELAEASDHSGFEHYAVANLPDYLLQFSLVKSIIQDNLALVQGIGVLLCLGVLVASGFANAQLLRRRQAKALAFWRLGYSRGAIRRMLLLTALVQYAAATAGTAVGLSLLPQASPAGLWSAAGVLVLLVSVDAAHESHLLRRLIDHTSGRMDT</sequence>
<evidence type="ECO:0008006" key="4">
    <source>
        <dbReference type="Google" id="ProtNLM"/>
    </source>
</evidence>